<dbReference type="Proteomes" id="UP000253727">
    <property type="component" value="Unassembled WGS sequence"/>
</dbReference>
<keyword evidence="3" id="KW-1185">Reference proteome</keyword>
<evidence type="ECO:0000256" key="1">
    <source>
        <dbReference type="SAM" id="SignalP"/>
    </source>
</evidence>
<name>A0A369Q839_9SPHN</name>
<evidence type="ECO:0000313" key="3">
    <source>
        <dbReference type="Proteomes" id="UP000253727"/>
    </source>
</evidence>
<comment type="caution">
    <text evidence="2">The sequence shown here is derived from an EMBL/GenBank/DDBJ whole genome shotgun (WGS) entry which is preliminary data.</text>
</comment>
<dbReference type="OrthoDB" id="7605305at2"/>
<accession>A0A369Q839</accession>
<dbReference type="EMBL" id="QBKA01000002">
    <property type="protein sequence ID" value="RDC59695.1"/>
    <property type="molecule type" value="Genomic_DNA"/>
</dbReference>
<keyword evidence="1" id="KW-0732">Signal</keyword>
<dbReference type="SUPFAM" id="SSF52266">
    <property type="entry name" value="SGNH hydrolase"/>
    <property type="match status" value="1"/>
</dbReference>
<dbReference type="GO" id="GO:0016788">
    <property type="term" value="F:hydrolase activity, acting on ester bonds"/>
    <property type="evidence" value="ECO:0007669"/>
    <property type="project" value="UniProtKB-ARBA"/>
</dbReference>
<sequence length="195" mass="20494">MERLLFFVTLFASGSLAGAGLFQLNDYDPPAYPDSRTPFVVNLAQQFGKADTLVLGDSLIEQTNMDGACGTTFNGGIGGARLQHAIKAAPELIQATDPDTIVIALGANHFAAGNEIGDFRRLYPQLLELAGERELVLVGVPNSDVASRNVAALARKTGATYVPAIKGPTGPDGLHHNAEGSRAYREAISQGCARA</sequence>
<dbReference type="AlphaFoldDB" id="A0A369Q839"/>
<dbReference type="InterPro" id="IPR036514">
    <property type="entry name" value="SGNH_hydro_sf"/>
</dbReference>
<dbReference type="Gene3D" id="3.40.50.1110">
    <property type="entry name" value="SGNH hydrolase"/>
    <property type="match status" value="1"/>
</dbReference>
<evidence type="ECO:0000313" key="2">
    <source>
        <dbReference type="EMBL" id="RDC59695.1"/>
    </source>
</evidence>
<protein>
    <recommendedName>
        <fullName evidence="4">SGNH hydrolase-type esterase domain-containing protein</fullName>
    </recommendedName>
</protein>
<organism evidence="2 3">
    <name type="scientific">Alteripontixanthobacter maritimus</name>
    <dbReference type="NCBI Taxonomy" id="2161824"/>
    <lineage>
        <taxon>Bacteria</taxon>
        <taxon>Pseudomonadati</taxon>
        <taxon>Pseudomonadota</taxon>
        <taxon>Alphaproteobacteria</taxon>
        <taxon>Sphingomonadales</taxon>
        <taxon>Erythrobacteraceae</taxon>
        <taxon>Alteripontixanthobacter</taxon>
    </lineage>
</organism>
<feature type="chain" id="PRO_5016696775" description="SGNH hydrolase-type esterase domain-containing protein" evidence="1">
    <location>
        <begin position="20"/>
        <end position="195"/>
    </location>
</feature>
<evidence type="ECO:0008006" key="4">
    <source>
        <dbReference type="Google" id="ProtNLM"/>
    </source>
</evidence>
<proteinExistence type="predicted"/>
<feature type="signal peptide" evidence="1">
    <location>
        <begin position="1"/>
        <end position="19"/>
    </location>
</feature>
<dbReference type="RefSeq" id="WP_115366008.1">
    <property type="nucleotide sequence ID" value="NZ_QBKA01000002.1"/>
</dbReference>
<reference evidence="2 3" key="1">
    <citation type="submission" date="2018-04" db="EMBL/GenBank/DDBJ databases">
        <title>Altererythrobacter sp. HME9302 genome sequencing and assembly.</title>
        <authorList>
            <person name="Kang H."/>
            <person name="Kim H."/>
            <person name="Joh K."/>
        </authorList>
    </citation>
    <scope>NUCLEOTIDE SEQUENCE [LARGE SCALE GENOMIC DNA]</scope>
    <source>
        <strain evidence="2 3">HME9302</strain>
    </source>
</reference>
<gene>
    <name evidence="2" type="ORF">HME9302_00887</name>
</gene>